<dbReference type="RefSeq" id="WP_054539337.1">
    <property type="nucleotide sequence ID" value="NZ_JACIEQ010000004.1"/>
</dbReference>
<evidence type="ECO:0000313" key="5">
    <source>
        <dbReference type="Proteomes" id="UP000585681"/>
    </source>
</evidence>
<evidence type="ECO:0000313" key="4">
    <source>
        <dbReference type="EMBL" id="MBB4023024.1"/>
    </source>
</evidence>
<dbReference type="InterPro" id="IPR000182">
    <property type="entry name" value="GNAT_dom"/>
</dbReference>
<dbReference type="Gene3D" id="3.40.630.30">
    <property type="match status" value="1"/>
</dbReference>
<dbReference type="Pfam" id="PF00583">
    <property type="entry name" value="Acetyltransf_1"/>
    <property type="match status" value="1"/>
</dbReference>
<comment type="caution">
    <text evidence="4">The sequence shown here is derived from an EMBL/GenBank/DDBJ whole genome shotgun (WGS) entry which is preliminary data.</text>
</comment>
<keyword evidence="5" id="KW-1185">Reference proteome</keyword>
<evidence type="ECO:0000256" key="1">
    <source>
        <dbReference type="ARBA" id="ARBA00022679"/>
    </source>
</evidence>
<gene>
    <name evidence="4" type="ORF">GGR17_002846</name>
</gene>
<evidence type="ECO:0000256" key="2">
    <source>
        <dbReference type="ARBA" id="ARBA00023315"/>
    </source>
</evidence>
<feature type="domain" description="N-acetyltransferase" evidence="3">
    <location>
        <begin position="1"/>
        <end position="130"/>
    </location>
</feature>
<dbReference type="GO" id="GO:0008080">
    <property type="term" value="F:N-acetyltransferase activity"/>
    <property type="evidence" value="ECO:0007669"/>
    <property type="project" value="InterPro"/>
</dbReference>
<organism evidence="4 5">
    <name type="scientific">Actibacterium naphthalenivorans</name>
    <dbReference type="NCBI Taxonomy" id="1614693"/>
    <lineage>
        <taxon>Bacteria</taxon>
        <taxon>Pseudomonadati</taxon>
        <taxon>Pseudomonadota</taxon>
        <taxon>Alphaproteobacteria</taxon>
        <taxon>Rhodobacterales</taxon>
        <taxon>Roseobacteraceae</taxon>
        <taxon>Actibacterium</taxon>
    </lineage>
</organism>
<reference evidence="4" key="1">
    <citation type="submission" date="2020-08" db="EMBL/GenBank/DDBJ databases">
        <title>Genomic Encyclopedia of Type Strains, Phase IV (KMG-IV): sequencing the most valuable type-strain genomes for metagenomic binning, comparative biology and taxonomic classification.</title>
        <authorList>
            <person name="Goeker M."/>
        </authorList>
    </citation>
    <scope>NUCLEOTIDE SEQUENCE [LARGE SCALE GENOMIC DNA]</scope>
    <source>
        <strain evidence="4">DSM 105040</strain>
    </source>
</reference>
<keyword evidence="1 4" id="KW-0808">Transferase</keyword>
<dbReference type="SUPFAM" id="SSF55729">
    <property type="entry name" value="Acyl-CoA N-acyltransferases (Nat)"/>
    <property type="match status" value="1"/>
</dbReference>
<dbReference type="PROSITE" id="PS51186">
    <property type="entry name" value="GNAT"/>
    <property type="match status" value="1"/>
</dbReference>
<sequence length="130" mass="14086">MPEFTERAPDLAAFQALRRAAGMSVFPDDAAGPSLERTLHGVWLWADGELIGMGRVTGDGACFVQLNDVAVHPARQGRGYGTAIVARLLRWCDASLPRGCYVSLIADAGAERLYEKAGFEHRTGMARRVP</sequence>
<dbReference type="Proteomes" id="UP000585681">
    <property type="component" value="Unassembled WGS sequence"/>
</dbReference>
<evidence type="ECO:0000259" key="3">
    <source>
        <dbReference type="PROSITE" id="PS51186"/>
    </source>
</evidence>
<name>A0A840CAE3_9RHOB</name>
<dbReference type="AlphaFoldDB" id="A0A840CAE3"/>
<protein>
    <submittedName>
        <fullName evidence="4">GNAT superfamily N-acetyltransferase</fullName>
    </submittedName>
</protein>
<keyword evidence="2" id="KW-0012">Acyltransferase</keyword>
<dbReference type="InterPro" id="IPR016181">
    <property type="entry name" value="Acyl_CoA_acyltransferase"/>
</dbReference>
<dbReference type="GO" id="GO:0005737">
    <property type="term" value="C:cytoplasm"/>
    <property type="evidence" value="ECO:0007669"/>
    <property type="project" value="TreeGrafter"/>
</dbReference>
<proteinExistence type="predicted"/>
<accession>A0A840CAE3</accession>
<dbReference type="PANTHER" id="PTHR43626">
    <property type="entry name" value="ACYL-COA N-ACYLTRANSFERASE"/>
    <property type="match status" value="1"/>
</dbReference>
<dbReference type="CDD" id="cd04301">
    <property type="entry name" value="NAT_SF"/>
    <property type="match status" value="1"/>
</dbReference>
<dbReference type="InterPro" id="IPR045039">
    <property type="entry name" value="NSI-like"/>
</dbReference>
<dbReference type="EMBL" id="JACIEQ010000004">
    <property type="protein sequence ID" value="MBB4023024.1"/>
    <property type="molecule type" value="Genomic_DNA"/>
</dbReference>
<dbReference type="PANTHER" id="PTHR43626:SF4">
    <property type="entry name" value="GCN5-RELATED N-ACETYLTRANSFERASE 2, CHLOROPLASTIC"/>
    <property type="match status" value="1"/>
</dbReference>